<sequence>MSSIKGYSLGEIPAQATFTSEIEIGGLPPLQDVVNQREIHRYLPIRYDAVTGWLLGGGAYLFDNHKNACDYWDWTTNEFEVEGGVKFWSQPMFKAAKRFVLQIIGAVNFAPVDVQAVGRFQGWSYDGTDIETELRRIYPQLKAKAKEQSAVAFWLLSHPQEKQIGVQLAFPKKNGRADPRTVGNESLAYAASQTDPGTLFPESIKAKKRIDNTSFITLWLSQSRIAGGVPYSHPMYPTLVRLYCLSETCLQAGGPALGHQKPIGYMSGTASSYFAGAEYVSDQGASPTFGS</sequence>
<protein>
    <submittedName>
        <fullName evidence="1">Uncharacterized protein</fullName>
    </submittedName>
</protein>
<comment type="caution">
    <text evidence="1">The sequence shown here is derived from an EMBL/GenBank/DDBJ whole genome shotgun (WGS) entry which is preliminary data.</text>
</comment>
<evidence type="ECO:0000313" key="2">
    <source>
        <dbReference type="Proteomes" id="UP000813385"/>
    </source>
</evidence>
<name>A0A8K0TUP3_9PEZI</name>
<dbReference type="Proteomes" id="UP000813385">
    <property type="component" value="Unassembled WGS sequence"/>
</dbReference>
<dbReference type="EMBL" id="JAGPXD010000001">
    <property type="protein sequence ID" value="KAH7377189.1"/>
    <property type="molecule type" value="Genomic_DNA"/>
</dbReference>
<proteinExistence type="predicted"/>
<reference evidence="1" key="1">
    <citation type="journal article" date="2021" name="Nat. Commun.">
        <title>Genetic determinants of endophytism in the Arabidopsis root mycobiome.</title>
        <authorList>
            <person name="Mesny F."/>
            <person name="Miyauchi S."/>
            <person name="Thiergart T."/>
            <person name="Pickel B."/>
            <person name="Atanasova L."/>
            <person name="Karlsson M."/>
            <person name="Huettel B."/>
            <person name="Barry K.W."/>
            <person name="Haridas S."/>
            <person name="Chen C."/>
            <person name="Bauer D."/>
            <person name="Andreopoulos W."/>
            <person name="Pangilinan J."/>
            <person name="LaButti K."/>
            <person name="Riley R."/>
            <person name="Lipzen A."/>
            <person name="Clum A."/>
            <person name="Drula E."/>
            <person name="Henrissat B."/>
            <person name="Kohler A."/>
            <person name="Grigoriev I.V."/>
            <person name="Martin F.M."/>
            <person name="Hacquard S."/>
        </authorList>
    </citation>
    <scope>NUCLEOTIDE SEQUENCE</scope>
    <source>
        <strain evidence="1">MPI-CAGE-AT-0016</strain>
    </source>
</reference>
<accession>A0A8K0TUP3</accession>
<organism evidence="1 2">
    <name type="scientific">Plectosphaerella cucumerina</name>
    <dbReference type="NCBI Taxonomy" id="40658"/>
    <lineage>
        <taxon>Eukaryota</taxon>
        <taxon>Fungi</taxon>
        <taxon>Dikarya</taxon>
        <taxon>Ascomycota</taxon>
        <taxon>Pezizomycotina</taxon>
        <taxon>Sordariomycetes</taxon>
        <taxon>Hypocreomycetidae</taxon>
        <taxon>Glomerellales</taxon>
        <taxon>Plectosphaerellaceae</taxon>
        <taxon>Plectosphaerella</taxon>
    </lineage>
</organism>
<gene>
    <name evidence="1" type="ORF">B0T11DRAFT_315288</name>
</gene>
<keyword evidence="2" id="KW-1185">Reference proteome</keyword>
<dbReference type="AlphaFoldDB" id="A0A8K0TUP3"/>
<evidence type="ECO:0000313" key="1">
    <source>
        <dbReference type="EMBL" id="KAH7377189.1"/>
    </source>
</evidence>
<dbReference type="OrthoDB" id="3885040at2759"/>